<dbReference type="eggNOG" id="ENOG502R64K">
    <property type="taxonomic scope" value="Eukaryota"/>
</dbReference>
<sequence length="211" mass="21745">MNGGGGAIAGGDRAVLDYQYYYHAAAAAAGGGLVGQEMMGVAATPSTAAADDGVVLLMEMLDEEEDYYSPAPAANVVGVRDGGGDGADRLSRVMRSLEAEIGGGSASETAVRDEMAGVASDVDGGGGAGTIGRMEDMFSDDLDDGWALIGYGWPPELAAAATPAVAAAHEVGGWWAYSDNIEHLYYRDGDGDCSIDEQVYSALWNNNLYLL</sequence>
<organism evidence="1 2">
    <name type="scientific">Leersia perrieri</name>
    <dbReference type="NCBI Taxonomy" id="77586"/>
    <lineage>
        <taxon>Eukaryota</taxon>
        <taxon>Viridiplantae</taxon>
        <taxon>Streptophyta</taxon>
        <taxon>Embryophyta</taxon>
        <taxon>Tracheophyta</taxon>
        <taxon>Spermatophyta</taxon>
        <taxon>Magnoliopsida</taxon>
        <taxon>Liliopsida</taxon>
        <taxon>Poales</taxon>
        <taxon>Poaceae</taxon>
        <taxon>BOP clade</taxon>
        <taxon>Oryzoideae</taxon>
        <taxon>Oryzeae</taxon>
        <taxon>Oryzinae</taxon>
        <taxon>Leersia</taxon>
    </lineage>
</organism>
<reference evidence="1 2" key="1">
    <citation type="submission" date="2012-08" db="EMBL/GenBank/DDBJ databases">
        <title>Oryza genome evolution.</title>
        <authorList>
            <person name="Wing R.A."/>
        </authorList>
    </citation>
    <scope>NUCLEOTIDE SEQUENCE</scope>
</reference>
<dbReference type="Proteomes" id="UP000032180">
    <property type="component" value="Chromosome 2"/>
</dbReference>
<dbReference type="EnsemblPlants" id="LPERR02G08810.1">
    <property type="protein sequence ID" value="LPERR02G08810.1"/>
    <property type="gene ID" value="LPERR02G08810"/>
</dbReference>
<protein>
    <submittedName>
        <fullName evidence="1">Uncharacterized protein</fullName>
    </submittedName>
</protein>
<evidence type="ECO:0000313" key="1">
    <source>
        <dbReference type="EnsemblPlants" id="LPERR02G08810.1"/>
    </source>
</evidence>
<dbReference type="AlphaFoldDB" id="A0A0D9VE86"/>
<reference evidence="2" key="2">
    <citation type="submission" date="2013-12" db="EMBL/GenBank/DDBJ databases">
        <authorList>
            <person name="Yu Y."/>
            <person name="Lee S."/>
            <person name="de Baynast K."/>
            <person name="Wissotski M."/>
            <person name="Liu L."/>
            <person name="Talag J."/>
            <person name="Goicoechea J."/>
            <person name="Angelova A."/>
            <person name="Jetty R."/>
            <person name="Kudrna D."/>
            <person name="Golser W."/>
            <person name="Rivera L."/>
            <person name="Zhang J."/>
            <person name="Wing R."/>
        </authorList>
    </citation>
    <scope>NUCLEOTIDE SEQUENCE</scope>
</reference>
<reference evidence="1" key="3">
    <citation type="submission" date="2015-04" db="UniProtKB">
        <authorList>
            <consortium name="EnsemblPlants"/>
        </authorList>
    </citation>
    <scope>IDENTIFICATION</scope>
</reference>
<evidence type="ECO:0000313" key="2">
    <source>
        <dbReference type="Proteomes" id="UP000032180"/>
    </source>
</evidence>
<dbReference type="STRING" id="77586.A0A0D9VE86"/>
<dbReference type="Gramene" id="LPERR02G08810.1">
    <property type="protein sequence ID" value="LPERR02G08810.1"/>
    <property type="gene ID" value="LPERR02G08810"/>
</dbReference>
<name>A0A0D9VE86_9ORYZ</name>
<dbReference type="HOGENOM" id="CLU_127920_0_0_1"/>
<proteinExistence type="predicted"/>
<accession>A0A0D9VE86</accession>
<keyword evidence="2" id="KW-1185">Reference proteome</keyword>